<dbReference type="SUPFAM" id="SSF63712">
    <property type="entry name" value="Nicotinic receptor ligand binding domain-like"/>
    <property type="match status" value="1"/>
</dbReference>
<comment type="subcellular location">
    <subcellularLocation>
        <location evidence="16">Postsynaptic cell membrane</location>
        <topology evidence="16">Multi-pass membrane protein</topology>
    </subcellularLocation>
</comment>
<dbReference type="Gene3D" id="2.70.170.10">
    <property type="entry name" value="Neurotransmitter-gated ion-channel ligand-binding domain"/>
    <property type="match status" value="1"/>
</dbReference>
<evidence type="ECO:0000256" key="10">
    <source>
        <dbReference type="ARBA" id="ARBA00023173"/>
    </source>
</evidence>
<keyword evidence="3 17" id="KW-0812">Transmembrane</keyword>
<keyword evidence="8 17" id="KW-0472">Membrane</keyword>
<accession>A0A9Q0IVN5</accession>
<comment type="caution">
    <text evidence="19">The sequence shown here is derived from an EMBL/GenBank/DDBJ whole genome shotgun (WGS) entry which is preliminary data.</text>
</comment>
<feature type="transmembrane region" description="Helical" evidence="17">
    <location>
        <begin position="270"/>
        <end position="289"/>
    </location>
</feature>
<comment type="catalytic activity">
    <reaction evidence="15">
        <text>chloride(in) = chloride(out)</text>
        <dbReference type="Rhea" id="RHEA:29823"/>
        <dbReference type="ChEBI" id="CHEBI:17996"/>
    </reaction>
</comment>
<dbReference type="GO" id="GO:0005254">
    <property type="term" value="F:chloride channel activity"/>
    <property type="evidence" value="ECO:0007669"/>
    <property type="project" value="UniProtKB-KW"/>
</dbReference>
<dbReference type="Proteomes" id="UP001148018">
    <property type="component" value="Unassembled WGS sequence"/>
</dbReference>
<evidence type="ECO:0000313" key="20">
    <source>
        <dbReference type="Proteomes" id="UP001148018"/>
    </source>
</evidence>
<dbReference type="InterPro" id="IPR006028">
    <property type="entry name" value="GABAA/Glycine_rcpt"/>
</dbReference>
<dbReference type="SUPFAM" id="SSF90112">
    <property type="entry name" value="Neurotransmitter-gated ion-channel transmembrane pore"/>
    <property type="match status" value="1"/>
</dbReference>
<feature type="transmembrane region" description="Helical" evidence="17">
    <location>
        <begin position="90"/>
        <end position="113"/>
    </location>
</feature>
<dbReference type="PRINTS" id="PR00253">
    <property type="entry name" value="GABAARECEPTR"/>
</dbReference>
<dbReference type="InterPro" id="IPR036719">
    <property type="entry name" value="Neuro-gated_channel_TM_sf"/>
</dbReference>
<dbReference type="EMBL" id="JANIIK010000035">
    <property type="protein sequence ID" value="KAJ3612744.1"/>
    <property type="molecule type" value="Genomic_DNA"/>
</dbReference>
<dbReference type="AlphaFoldDB" id="A0A9Q0IVN5"/>
<evidence type="ECO:0000256" key="1">
    <source>
        <dbReference type="ARBA" id="ARBA00022448"/>
    </source>
</evidence>
<evidence type="ECO:0000256" key="11">
    <source>
        <dbReference type="ARBA" id="ARBA00023180"/>
    </source>
</evidence>
<evidence type="ECO:0000256" key="4">
    <source>
        <dbReference type="ARBA" id="ARBA00022729"/>
    </source>
</evidence>
<dbReference type="OrthoDB" id="442503at2759"/>
<dbReference type="GO" id="GO:0005230">
    <property type="term" value="F:extracellular ligand-gated monoatomic ion channel activity"/>
    <property type="evidence" value="ECO:0007669"/>
    <property type="project" value="InterPro"/>
</dbReference>
<evidence type="ECO:0000256" key="8">
    <source>
        <dbReference type="ARBA" id="ARBA00023136"/>
    </source>
</evidence>
<evidence type="ECO:0000256" key="9">
    <source>
        <dbReference type="ARBA" id="ARBA00023157"/>
    </source>
</evidence>
<keyword evidence="12" id="KW-0868">Chloride</keyword>
<dbReference type="CDD" id="cd19059">
    <property type="entry name" value="LGIC_TM_GABAAR_rho"/>
    <property type="match status" value="1"/>
</dbReference>
<keyword evidence="4" id="KW-0732">Signal</keyword>
<keyword evidence="20" id="KW-1185">Reference proteome</keyword>
<dbReference type="FunFam" id="1.20.58.390:FF:000005">
    <property type="entry name" value="Putative gamma-aminobutyric acid receptor subunit rho-2-like"/>
    <property type="match status" value="1"/>
</dbReference>
<evidence type="ECO:0000256" key="3">
    <source>
        <dbReference type="ARBA" id="ARBA00022692"/>
    </source>
</evidence>
<dbReference type="InterPro" id="IPR038050">
    <property type="entry name" value="Neuro_actylchol_rec"/>
</dbReference>
<gene>
    <name evidence="19" type="ORF">NHX12_019002</name>
</gene>
<sequence>MTKSPMTKSEQLLRIDDHDFTMRPAFGDAYTDDDLMLYWKKGNESLDTDDRISLSQFLIQKFHTTTKLAFYSSTGWYNRLYIHFTLRRHIFFFLLQTYFPATLMVMLSWVSFWIDRRAVPARVPLGITTVLTMSTIITGVNASMPRVSYIKAVDIYLWVSFVFVFLSVIEYAAVNYLSTVQERKERKLRERLPCTCEIGHPDNMAVDPQMSGYGTMDGNMTGNYGMPENGGRPERILAQVALNNPQMAGHMKPSRGYVNMWIDTHAIDKYSRVCFPGAYVLFNIIYWSIYL</sequence>
<protein>
    <recommendedName>
        <fullName evidence="18">Neurotransmitter-gated ion-channel transmembrane domain-containing protein</fullName>
    </recommendedName>
</protein>
<dbReference type="InterPro" id="IPR006029">
    <property type="entry name" value="Neurotrans-gated_channel_TM"/>
</dbReference>
<evidence type="ECO:0000256" key="6">
    <source>
        <dbReference type="ARBA" id="ARBA00023018"/>
    </source>
</evidence>
<dbReference type="PANTHER" id="PTHR18945">
    <property type="entry name" value="NEUROTRANSMITTER GATED ION CHANNEL"/>
    <property type="match status" value="1"/>
</dbReference>
<keyword evidence="7" id="KW-0406">Ion transport</keyword>
<keyword evidence="2" id="KW-1003">Cell membrane</keyword>
<feature type="transmembrane region" description="Helical" evidence="17">
    <location>
        <begin position="155"/>
        <end position="177"/>
    </location>
</feature>
<evidence type="ECO:0000256" key="5">
    <source>
        <dbReference type="ARBA" id="ARBA00022989"/>
    </source>
</evidence>
<keyword evidence="14" id="KW-0407">Ion channel</keyword>
<keyword evidence="10" id="KW-0869">Chloride channel</keyword>
<evidence type="ECO:0000256" key="15">
    <source>
        <dbReference type="ARBA" id="ARBA00024167"/>
    </source>
</evidence>
<feature type="transmembrane region" description="Helical" evidence="17">
    <location>
        <begin position="125"/>
        <end position="143"/>
    </location>
</feature>
<dbReference type="InterPro" id="IPR036734">
    <property type="entry name" value="Neur_chan_lig-bd_sf"/>
</dbReference>
<evidence type="ECO:0000256" key="12">
    <source>
        <dbReference type="ARBA" id="ARBA00023214"/>
    </source>
</evidence>
<keyword evidence="11" id="KW-0325">Glycoprotein</keyword>
<keyword evidence="5 17" id="KW-1133">Transmembrane helix</keyword>
<dbReference type="GO" id="GO:0004888">
    <property type="term" value="F:transmembrane signaling receptor activity"/>
    <property type="evidence" value="ECO:0007669"/>
    <property type="project" value="InterPro"/>
</dbReference>
<organism evidence="19 20">
    <name type="scientific">Muraenolepis orangiensis</name>
    <name type="common">Patagonian moray cod</name>
    <dbReference type="NCBI Taxonomy" id="630683"/>
    <lineage>
        <taxon>Eukaryota</taxon>
        <taxon>Metazoa</taxon>
        <taxon>Chordata</taxon>
        <taxon>Craniata</taxon>
        <taxon>Vertebrata</taxon>
        <taxon>Euteleostomi</taxon>
        <taxon>Actinopterygii</taxon>
        <taxon>Neopterygii</taxon>
        <taxon>Teleostei</taxon>
        <taxon>Neoteleostei</taxon>
        <taxon>Acanthomorphata</taxon>
        <taxon>Zeiogadaria</taxon>
        <taxon>Gadariae</taxon>
        <taxon>Gadiformes</taxon>
        <taxon>Muraenolepidoidei</taxon>
        <taxon>Muraenolepididae</taxon>
        <taxon>Muraenolepis</taxon>
    </lineage>
</organism>
<proteinExistence type="predicted"/>
<dbReference type="GO" id="GO:0045211">
    <property type="term" value="C:postsynaptic membrane"/>
    <property type="evidence" value="ECO:0007669"/>
    <property type="project" value="UniProtKB-SubCell"/>
</dbReference>
<feature type="domain" description="Neurotransmitter-gated ion-channel transmembrane" evidence="18">
    <location>
        <begin position="97"/>
        <end position="209"/>
    </location>
</feature>
<evidence type="ECO:0000256" key="17">
    <source>
        <dbReference type="SAM" id="Phobius"/>
    </source>
</evidence>
<keyword evidence="1" id="KW-0813">Transport</keyword>
<dbReference type="InterPro" id="IPR006201">
    <property type="entry name" value="Neur_channel"/>
</dbReference>
<keyword evidence="9" id="KW-1015">Disulfide bond</keyword>
<dbReference type="GO" id="GO:0034707">
    <property type="term" value="C:chloride channel complex"/>
    <property type="evidence" value="ECO:0007669"/>
    <property type="project" value="UniProtKB-KW"/>
</dbReference>
<evidence type="ECO:0000313" key="19">
    <source>
        <dbReference type="EMBL" id="KAJ3612744.1"/>
    </source>
</evidence>
<evidence type="ECO:0000256" key="7">
    <source>
        <dbReference type="ARBA" id="ARBA00023065"/>
    </source>
</evidence>
<name>A0A9Q0IVN5_9TELE</name>
<evidence type="ECO:0000256" key="14">
    <source>
        <dbReference type="ARBA" id="ARBA00023303"/>
    </source>
</evidence>
<evidence type="ECO:0000256" key="2">
    <source>
        <dbReference type="ARBA" id="ARBA00022475"/>
    </source>
</evidence>
<evidence type="ECO:0000256" key="16">
    <source>
        <dbReference type="ARBA" id="ARBA00034104"/>
    </source>
</evidence>
<reference evidence="19" key="1">
    <citation type="submission" date="2022-07" db="EMBL/GenBank/DDBJ databases">
        <title>Chromosome-level genome of Muraenolepis orangiensis.</title>
        <authorList>
            <person name="Kim J."/>
        </authorList>
    </citation>
    <scope>NUCLEOTIDE SEQUENCE</scope>
    <source>
        <strain evidence="19">KU_S4_2022</strain>
        <tissue evidence="19">Muscle</tissue>
    </source>
</reference>
<evidence type="ECO:0000256" key="13">
    <source>
        <dbReference type="ARBA" id="ARBA00023257"/>
    </source>
</evidence>
<dbReference type="Gene3D" id="1.20.58.390">
    <property type="entry name" value="Neurotransmitter-gated ion-channel transmembrane domain"/>
    <property type="match status" value="1"/>
</dbReference>
<dbReference type="Pfam" id="PF02932">
    <property type="entry name" value="Neur_chan_memb"/>
    <property type="match status" value="1"/>
</dbReference>
<evidence type="ECO:0000259" key="18">
    <source>
        <dbReference type="Pfam" id="PF02932"/>
    </source>
</evidence>
<keyword evidence="13" id="KW-0628">Postsynaptic cell membrane</keyword>
<keyword evidence="6" id="KW-0770">Synapse</keyword>